<accession>A0A5S9QKL4</accession>
<sequence>MRLAPLPADQWDDAVKGALRGMPEELRNPAGAGNAVSTLVNHPDLTRAYLTFSFYLLMRSTLPARLRELAVLRVAHLTACAYEWDEHVAIGKQAGLSEHDIAALRQGEADDDFDRTVLRAVDELVENTGLSDETWAALGSRLDTRQTMDFVFTVGSYHMLAMALNTFGVQPAGTDPQEEN</sequence>
<dbReference type="Gene3D" id="1.20.1290.10">
    <property type="entry name" value="AhpD-like"/>
    <property type="match status" value="1"/>
</dbReference>
<dbReference type="OrthoDB" id="4704294at2"/>
<dbReference type="PANTHER" id="PTHR34846">
    <property type="entry name" value="4-CARBOXYMUCONOLACTONE DECARBOXYLASE FAMILY PROTEIN (AFU_ORTHOLOGUE AFUA_6G11590)"/>
    <property type="match status" value="1"/>
</dbReference>
<dbReference type="InterPro" id="IPR003779">
    <property type="entry name" value="CMD-like"/>
</dbReference>
<evidence type="ECO:0000313" key="3">
    <source>
        <dbReference type="Proteomes" id="UP000430146"/>
    </source>
</evidence>
<dbReference type="InterPro" id="IPR029032">
    <property type="entry name" value="AhpD-like"/>
</dbReference>
<dbReference type="EMBL" id="CACSIP010000016">
    <property type="protein sequence ID" value="CAA0118260.1"/>
    <property type="molecule type" value="Genomic_DNA"/>
</dbReference>
<dbReference type="AlphaFoldDB" id="A0A5S9QKL4"/>
<dbReference type="GO" id="GO:0051920">
    <property type="term" value="F:peroxiredoxin activity"/>
    <property type="evidence" value="ECO:0007669"/>
    <property type="project" value="InterPro"/>
</dbReference>
<proteinExistence type="predicted"/>
<dbReference type="SUPFAM" id="SSF69118">
    <property type="entry name" value="AhpD-like"/>
    <property type="match status" value="1"/>
</dbReference>
<evidence type="ECO:0000313" key="2">
    <source>
        <dbReference type="EMBL" id="CAA0118260.1"/>
    </source>
</evidence>
<dbReference type="Proteomes" id="UP000430146">
    <property type="component" value="Unassembled WGS sequence"/>
</dbReference>
<organism evidence="2 3">
    <name type="scientific">Mycolicibacterium vanbaalenii</name>
    <name type="common">Mycobacterium vanbaalenii</name>
    <dbReference type="NCBI Taxonomy" id="110539"/>
    <lineage>
        <taxon>Bacteria</taxon>
        <taxon>Bacillati</taxon>
        <taxon>Actinomycetota</taxon>
        <taxon>Actinomycetes</taxon>
        <taxon>Mycobacteriales</taxon>
        <taxon>Mycobacteriaceae</taxon>
        <taxon>Mycolicibacterium</taxon>
    </lineage>
</organism>
<feature type="domain" description="Carboxymuconolactone decarboxylase-like" evidence="1">
    <location>
        <begin position="43"/>
        <end position="117"/>
    </location>
</feature>
<dbReference type="RefSeq" id="WP_159230750.1">
    <property type="nucleotide sequence ID" value="NZ_CACSIP010000016.1"/>
</dbReference>
<keyword evidence="3" id="KW-1185">Reference proteome</keyword>
<gene>
    <name evidence="2" type="ORF">AELLOGFF_04038</name>
</gene>
<protein>
    <recommendedName>
        <fullName evidence="1">Carboxymuconolactone decarboxylase-like domain-containing protein</fullName>
    </recommendedName>
</protein>
<reference evidence="2 3" key="1">
    <citation type="submission" date="2019-11" db="EMBL/GenBank/DDBJ databases">
        <authorList>
            <person name="Holert J."/>
        </authorList>
    </citation>
    <scope>NUCLEOTIDE SEQUENCE [LARGE SCALE GENOMIC DNA]</scope>
    <source>
        <strain evidence="2">BC8_1</strain>
    </source>
</reference>
<name>A0A5S9QKL4_MYCVN</name>
<evidence type="ECO:0000259" key="1">
    <source>
        <dbReference type="Pfam" id="PF02627"/>
    </source>
</evidence>
<dbReference type="PANTHER" id="PTHR34846:SF5">
    <property type="entry name" value="CARBOXYMUCONOLACTONE DECARBOXYLASE-LIKE DOMAIN-CONTAINING PROTEIN"/>
    <property type="match status" value="1"/>
</dbReference>
<dbReference type="Pfam" id="PF02627">
    <property type="entry name" value="CMD"/>
    <property type="match status" value="1"/>
</dbReference>